<dbReference type="AlphaFoldDB" id="A0A2K8KMA9"/>
<dbReference type="OrthoDB" id="5770315at2"/>
<dbReference type="EMBL" id="CP011797">
    <property type="protein sequence ID" value="ATX75990.1"/>
    <property type="molecule type" value="Genomic_DNA"/>
</dbReference>
<reference evidence="1 2" key="1">
    <citation type="journal article" date="2017" name="Environ. Microbiol.">
        <title>Genomic and physiological analyses of 'Reinekea forsetii' reveal a versatile opportunistic lifestyle during spring algae blooms.</title>
        <authorList>
            <person name="Avci B."/>
            <person name="Hahnke R.L."/>
            <person name="Chafee M."/>
            <person name="Fischer T."/>
            <person name="Gruber-Vodicka H."/>
            <person name="Tegetmeyer H.E."/>
            <person name="Harder J."/>
            <person name="Fuchs B.M."/>
            <person name="Amann R.I."/>
            <person name="Teeling H."/>
        </authorList>
    </citation>
    <scope>NUCLEOTIDE SEQUENCE [LARGE SCALE GENOMIC DNA]</scope>
    <source>
        <strain evidence="1 2">Hel1_31_D35</strain>
    </source>
</reference>
<protein>
    <submittedName>
        <fullName evidence="1">Uncharacterized protein</fullName>
    </submittedName>
</protein>
<evidence type="ECO:0000313" key="1">
    <source>
        <dbReference type="EMBL" id="ATX75990.1"/>
    </source>
</evidence>
<dbReference type="Proteomes" id="UP000229757">
    <property type="component" value="Chromosome"/>
</dbReference>
<keyword evidence="2" id="KW-1185">Reference proteome</keyword>
<evidence type="ECO:0000313" key="2">
    <source>
        <dbReference type="Proteomes" id="UP000229757"/>
    </source>
</evidence>
<sequence length="94" mass="10250">MNLDKAQKRISKKANKGFQGFPQLIITYSGPSADLATRVDISFIADENSAAQVQTFNTQADIRSDETIQTTLVKIMDRSEALTVSLTDGVQALT</sequence>
<dbReference type="KEGG" id="rfo:REIFOR_00822"/>
<organism evidence="1 2">
    <name type="scientific">Reinekea forsetii</name>
    <dbReference type="NCBI Taxonomy" id="1336806"/>
    <lineage>
        <taxon>Bacteria</taxon>
        <taxon>Pseudomonadati</taxon>
        <taxon>Pseudomonadota</taxon>
        <taxon>Gammaproteobacteria</taxon>
        <taxon>Oceanospirillales</taxon>
        <taxon>Saccharospirillaceae</taxon>
        <taxon>Reinekea</taxon>
    </lineage>
</organism>
<dbReference type="RefSeq" id="WP_100256364.1">
    <property type="nucleotide sequence ID" value="NZ_CP011797.1"/>
</dbReference>
<proteinExistence type="predicted"/>
<gene>
    <name evidence="1" type="ORF">REIFOR_00822</name>
</gene>
<accession>A0A2K8KMA9</accession>
<name>A0A2K8KMA9_9GAMM</name>